<accession>A0A8K0L2R1</accession>
<dbReference type="SMART" id="SM00896">
    <property type="entry name" value="FDX-ACB"/>
    <property type="match status" value="1"/>
</dbReference>
<feature type="domain" description="FDX-ACB" evidence="17">
    <location>
        <begin position="375"/>
        <end position="506"/>
    </location>
</feature>
<dbReference type="Gene3D" id="3.30.930.10">
    <property type="entry name" value="Bira Bifunctional Protein, Domain 2"/>
    <property type="match status" value="1"/>
</dbReference>
<proteinExistence type="inferred from homology"/>
<dbReference type="GO" id="GO:0004826">
    <property type="term" value="F:phenylalanine-tRNA ligase activity"/>
    <property type="evidence" value="ECO:0007669"/>
    <property type="project" value="UniProtKB-EC"/>
</dbReference>
<evidence type="ECO:0000256" key="12">
    <source>
        <dbReference type="ARBA" id="ARBA00049255"/>
    </source>
</evidence>
<dbReference type="GO" id="GO:0006432">
    <property type="term" value="P:phenylalanyl-tRNA aminoacylation"/>
    <property type="evidence" value="ECO:0007669"/>
    <property type="project" value="InterPro"/>
</dbReference>
<dbReference type="EMBL" id="JAESVG020000006">
    <property type="protein sequence ID" value="KAG8626586.1"/>
    <property type="molecule type" value="Genomic_DNA"/>
</dbReference>
<evidence type="ECO:0000256" key="9">
    <source>
        <dbReference type="ARBA" id="ARBA00023128"/>
    </source>
</evidence>
<evidence type="ECO:0000256" key="10">
    <source>
        <dbReference type="ARBA" id="ARBA00023146"/>
    </source>
</evidence>
<reference evidence="18" key="1">
    <citation type="submission" date="2021-07" db="EMBL/GenBank/DDBJ databases">
        <title>Elsinoe batatas strain:CRI-CJ2 Genome sequencing and assembly.</title>
        <authorList>
            <person name="Huang L."/>
        </authorList>
    </citation>
    <scope>NUCLEOTIDE SEQUENCE</scope>
    <source>
        <strain evidence="18">CRI-CJ2</strain>
    </source>
</reference>
<evidence type="ECO:0000259" key="16">
    <source>
        <dbReference type="PROSITE" id="PS50862"/>
    </source>
</evidence>
<feature type="domain" description="Aminoacyl-transfer RNA synthetases class-II family profile" evidence="16">
    <location>
        <begin position="167"/>
        <end position="373"/>
    </location>
</feature>
<comment type="subcellular location">
    <subcellularLocation>
        <location evidence="1">Mitochondrion matrix</location>
    </subcellularLocation>
</comment>
<comment type="catalytic activity">
    <reaction evidence="12">
        <text>tRNA(Phe) + L-phenylalanine + ATP = L-phenylalanyl-tRNA(Phe) + AMP + diphosphate + H(+)</text>
        <dbReference type="Rhea" id="RHEA:19413"/>
        <dbReference type="Rhea" id="RHEA-COMP:9668"/>
        <dbReference type="Rhea" id="RHEA-COMP:9699"/>
        <dbReference type="ChEBI" id="CHEBI:15378"/>
        <dbReference type="ChEBI" id="CHEBI:30616"/>
        <dbReference type="ChEBI" id="CHEBI:33019"/>
        <dbReference type="ChEBI" id="CHEBI:58095"/>
        <dbReference type="ChEBI" id="CHEBI:78442"/>
        <dbReference type="ChEBI" id="CHEBI:78531"/>
        <dbReference type="ChEBI" id="CHEBI:456215"/>
        <dbReference type="EC" id="6.1.1.20"/>
    </reaction>
</comment>
<dbReference type="NCBIfam" id="TIGR00469">
    <property type="entry name" value="pheS_mito"/>
    <property type="match status" value="1"/>
</dbReference>
<evidence type="ECO:0000313" key="18">
    <source>
        <dbReference type="EMBL" id="KAG8626586.1"/>
    </source>
</evidence>
<dbReference type="Proteomes" id="UP000809789">
    <property type="component" value="Unassembled WGS sequence"/>
</dbReference>
<dbReference type="InterPro" id="IPR005121">
    <property type="entry name" value="Fdx_antiC-bd"/>
</dbReference>
<dbReference type="AlphaFoldDB" id="A0A8K0L2R1"/>
<dbReference type="InterPro" id="IPR045864">
    <property type="entry name" value="aa-tRNA-synth_II/BPL/LPL"/>
</dbReference>
<keyword evidence="5" id="KW-0547">Nucleotide-binding</keyword>
<dbReference type="InterPro" id="IPR004530">
    <property type="entry name" value="Phe-tRNA-synth_IIc_mito"/>
</dbReference>
<name>A0A8K0L2R1_9PEZI</name>
<comment type="caution">
    <text evidence="18">The sequence shown here is derived from an EMBL/GenBank/DDBJ whole genome shotgun (WGS) entry which is preliminary data.</text>
</comment>
<evidence type="ECO:0000256" key="11">
    <source>
        <dbReference type="ARBA" id="ARBA00031194"/>
    </source>
</evidence>
<dbReference type="InterPro" id="IPR036690">
    <property type="entry name" value="Fdx_antiC-bd_sf"/>
</dbReference>
<dbReference type="PANTHER" id="PTHR11538">
    <property type="entry name" value="PHENYLALANYL-TRNA SYNTHETASE"/>
    <property type="match status" value="1"/>
</dbReference>
<dbReference type="EC" id="6.1.1.20" evidence="3"/>
<comment type="function">
    <text evidence="13">Is responsible for the charging of tRNA(Phe) with phenylalanine in mitochondrial translation.</text>
</comment>
<keyword evidence="7" id="KW-0648">Protein biosynthesis</keyword>
<dbReference type="PROSITE" id="PS50862">
    <property type="entry name" value="AA_TRNA_LIGASE_II"/>
    <property type="match status" value="1"/>
</dbReference>
<dbReference type="CDD" id="cd00496">
    <property type="entry name" value="PheRS_alpha_core"/>
    <property type="match status" value="1"/>
</dbReference>
<evidence type="ECO:0000256" key="2">
    <source>
        <dbReference type="ARBA" id="ARBA00008226"/>
    </source>
</evidence>
<dbReference type="Pfam" id="PF03147">
    <property type="entry name" value="FDX-ACB"/>
    <property type="match status" value="1"/>
</dbReference>
<dbReference type="FunFam" id="3.30.930.10:FF:000053">
    <property type="entry name" value="Phenylalanyl-tRNA synthetase mitochondrial"/>
    <property type="match status" value="1"/>
</dbReference>
<evidence type="ECO:0000259" key="17">
    <source>
        <dbReference type="PROSITE" id="PS51447"/>
    </source>
</evidence>
<evidence type="ECO:0000256" key="6">
    <source>
        <dbReference type="ARBA" id="ARBA00022840"/>
    </source>
</evidence>
<evidence type="ECO:0000256" key="3">
    <source>
        <dbReference type="ARBA" id="ARBA00012814"/>
    </source>
</evidence>
<dbReference type="OrthoDB" id="4457at2759"/>
<dbReference type="GO" id="GO:0005524">
    <property type="term" value="F:ATP binding"/>
    <property type="evidence" value="ECO:0007669"/>
    <property type="project" value="UniProtKB-KW"/>
</dbReference>
<dbReference type="Gene3D" id="3.30.70.380">
    <property type="entry name" value="Ferrodoxin-fold anticodon-binding domain"/>
    <property type="match status" value="1"/>
</dbReference>
<gene>
    <name evidence="18" type="ORF">KVT40_005531</name>
</gene>
<evidence type="ECO:0000256" key="15">
    <source>
        <dbReference type="SAM" id="MobiDB-lite"/>
    </source>
</evidence>
<evidence type="ECO:0000256" key="13">
    <source>
        <dbReference type="ARBA" id="ARBA00057761"/>
    </source>
</evidence>
<keyword evidence="6" id="KW-0067">ATP-binding</keyword>
<dbReference type="Pfam" id="PF01409">
    <property type="entry name" value="tRNA-synt_2d"/>
    <property type="match status" value="2"/>
</dbReference>
<keyword evidence="19" id="KW-1185">Reference proteome</keyword>
<dbReference type="GO" id="GO:0000049">
    <property type="term" value="F:tRNA binding"/>
    <property type="evidence" value="ECO:0007669"/>
    <property type="project" value="InterPro"/>
</dbReference>
<feature type="region of interest" description="Disordered" evidence="15">
    <location>
        <begin position="404"/>
        <end position="429"/>
    </location>
</feature>
<evidence type="ECO:0000313" key="19">
    <source>
        <dbReference type="Proteomes" id="UP000809789"/>
    </source>
</evidence>
<dbReference type="PROSITE" id="PS51447">
    <property type="entry name" value="FDX_ACB"/>
    <property type="match status" value="1"/>
</dbReference>
<dbReference type="InterPro" id="IPR002319">
    <property type="entry name" value="Phenylalanyl-tRNA_Synthase"/>
</dbReference>
<dbReference type="PANTHER" id="PTHR11538:SF41">
    <property type="entry name" value="PHENYLALANINE--TRNA LIGASE, MITOCHONDRIAL"/>
    <property type="match status" value="1"/>
</dbReference>
<evidence type="ECO:0000256" key="14">
    <source>
        <dbReference type="ARBA" id="ARBA00073229"/>
    </source>
</evidence>
<comment type="similarity">
    <text evidence="2">Belongs to the class-II aminoacyl-tRNA synthetase family.</text>
</comment>
<keyword evidence="10" id="KW-0030">Aminoacyl-tRNA synthetase</keyword>
<keyword evidence="4" id="KW-0436">Ligase</keyword>
<protein>
    <recommendedName>
        <fullName evidence="14">Phenylalanine--tRNA ligase, mitochondrial</fullName>
        <ecNumber evidence="3">6.1.1.20</ecNumber>
    </recommendedName>
    <alternativeName>
        <fullName evidence="11">Phenylalanyl-tRNA synthetase</fullName>
    </alternativeName>
</protein>
<sequence length="506" mass="57026">MHISKAPSLLRSSSTRICVQYQWRTSKCDAARSYSASSRSGQYQTYHTPSSLTIQGKSYQTDSWTNVPPSILDQLSRQLHLQKDHPISITRSLIESRFPGYQHHNDLYPVVTVGQNFDSLGFPADHPGRSRTDTYYINATTVLRTHTSAHQSDTFRANTSNGFTISADVYRRDAVDRSHYPIFHQMEGAMTWDRNNVSPSQSFTDLIQTDLSLLPTHNLVVEDPNPTTHPDRNPLQSPHAQDEVELMSAHLKRSIENVVVEVFSRAAAAAGHAPSREPLRVRWIEAYFPFTSPSWELEVFWQGDWLEVLGCGIIQQPLLDAAGVPLRSGWAFGMGLERLAMLLFEIPDIRLFWSKDQRFLSQFKEGEVVRFQPFSKYPAAPRDVAFWLPSALKANAGDVVAETAAGTSTAPSPAGGLDVEGRSRESEETAPFHENDIMEIVRNVAGDSVEDVRLVDEFVHPKTGRKSLCYRIVYRSLERTLTGEETNALHEEVRGELVRRFGVELR</sequence>
<dbReference type="SUPFAM" id="SSF54991">
    <property type="entry name" value="Anticodon-binding domain of PheRS"/>
    <property type="match status" value="1"/>
</dbReference>
<evidence type="ECO:0000256" key="1">
    <source>
        <dbReference type="ARBA" id="ARBA00004305"/>
    </source>
</evidence>
<dbReference type="GO" id="GO:0005759">
    <property type="term" value="C:mitochondrial matrix"/>
    <property type="evidence" value="ECO:0007669"/>
    <property type="project" value="UniProtKB-SubCell"/>
</dbReference>
<evidence type="ECO:0000256" key="5">
    <source>
        <dbReference type="ARBA" id="ARBA00022741"/>
    </source>
</evidence>
<evidence type="ECO:0000256" key="8">
    <source>
        <dbReference type="ARBA" id="ARBA00022946"/>
    </source>
</evidence>
<dbReference type="InterPro" id="IPR006195">
    <property type="entry name" value="aa-tRNA-synth_II"/>
</dbReference>
<feature type="compositionally biased region" description="Basic and acidic residues" evidence="15">
    <location>
        <begin position="419"/>
        <end position="429"/>
    </location>
</feature>
<evidence type="ECO:0000256" key="7">
    <source>
        <dbReference type="ARBA" id="ARBA00022917"/>
    </source>
</evidence>
<feature type="compositionally biased region" description="Low complexity" evidence="15">
    <location>
        <begin position="404"/>
        <end position="416"/>
    </location>
</feature>
<evidence type="ECO:0000256" key="4">
    <source>
        <dbReference type="ARBA" id="ARBA00022598"/>
    </source>
</evidence>
<keyword evidence="9" id="KW-0496">Mitochondrion</keyword>
<keyword evidence="8" id="KW-0809">Transit peptide</keyword>
<organism evidence="18 19">
    <name type="scientific">Elsinoe batatas</name>
    <dbReference type="NCBI Taxonomy" id="2601811"/>
    <lineage>
        <taxon>Eukaryota</taxon>
        <taxon>Fungi</taxon>
        <taxon>Dikarya</taxon>
        <taxon>Ascomycota</taxon>
        <taxon>Pezizomycotina</taxon>
        <taxon>Dothideomycetes</taxon>
        <taxon>Dothideomycetidae</taxon>
        <taxon>Myriangiales</taxon>
        <taxon>Elsinoaceae</taxon>
        <taxon>Elsinoe</taxon>
    </lineage>
</organism>
<dbReference type="SUPFAM" id="SSF55681">
    <property type="entry name" value="Class II aaRS and biotin synthetases"/>
    <property type="match status" value="1"/>
</dbReference>